<keyword evidence="3" id="KW-1185">Reference proteome</keyword>
<comment type="caution">
    <text evidence="2">The sequence shown here is derived from an EMBL/GenBank/DDBJ whole genome shotgun (WGS) entry which is preliminary data.</text>
</comment>
<organism evidence="2 3">
    <name type="scientific">Puccinia striiformis f. sp. tritici PST-78</name>
    <dbReference type="NCBI Taxonomy" id="1165861"/>
    <lineage>
        <taxon>Eukaryota</taxon>
        <taxon>Fungi</taxon>
        <taxon>Dikarya</taxon>
        <taxon>Basidiomycota</taxon>
        <taxon>Pucciniomycotina</taxon>
        <taxon>Pucciniomycetes</taxon>
        <taxon>Pucciniales</taxon>
        <taxon>Pucciniaceae</taxon>
        <taxon>Puccinia</taxon>
    </lineage>
</organism>
<evidence type="ECO:0000313" key="3">
    <source>
        <dbReference type="Proteomes" id="UP000054564"/>
    </source>
</evidence>
<proteinExistence type="predicted"/>
<gene>
    <name evidence="2" type="ORF">PSTG_17674</name>
</gene>
<reference evidence="3" key="1">
    <citation type="submission" date="2014-03" db="EMBL/GenBank/DDBJ databases">
        <title>The Genome Sequence of Puccinia striiformis f. sp. tritici PST-78.</title>
        <authorList>
            <consortium name="The Broad Institute Genome Sequencing Platform"/>
            <person name="Cuomo C."/>
            <person name="Hulbert S."/>
            <person name="Chen X."/>
            <person name="Walker B."/>
            <person name="Young S.K."/>
            <person name="Zeng Q."/>
            <person name="Gargeya S."/>
            <person name="Fitzgerald M."/>
            <person name="Haas B."/>
            <person name="Abouelleil A."/>
            <person name="Alvarado L."/>
            <person name="Arachchi H.M."/>
            <person name="Berlin A.M."/>
            <person name="Chapman S.B."/>
            <person name="Goldberg J."/>
            <person name="Griggs A."/>
            <person name="Gujja S."/>
            <person name="Hansen M."/>
            <person name="Howarth C."/>
            <person name="Imamovic A."/>
            <person name="Larimer J."/>
            <person name="McCowan C."/>
            <person name="Montmayeur A."/>
            <person name="Murphy C."/>
            <person name="Neiman D."/>
            <person name="Pearson M."/>
            <person name="Priest M."/>
            <person name="Roberts A."/>
            <person name="Saif S."/>
            <person name="Shea T."/>
            <person name="Sisk P."/>
            <person name="Sykes S."/>
            <person name="Wortman J."/>
            <person name="Nusbaum C."/>
            <person name="Birren B."/>
        </authorList>
    </citation>
    <scope>NUCLEOTIDE SEQUENCE [LARGE SCALE GENOMIC DNA]</scope>
    <source>
        <strain evidence="3">race PST-78</strain>
    </source>
</reference>
<dbReference type="Proteomes" id="UP000054564">
    <property type="component" value="Unassembled WGS sequence"/>
</dbReference>
<protein>
    <submittedName>
        <fullName evidence="2">Uncharacterized protein</fullName>
    </submittedName>
</protein>
<dbReference type="EMBL" id="AJIL01000768">
    <property type="protein sequence ID" value="KNE88881.1"/>
    <property type="molecule type" value="Genomic_DNA"/>
</dbReference>
<sequence length="156" mass="18061">MLLLLLITGYLLSGLVHGNDIADTYSYMKVVPNREAFIVYYSREPPSLLHGGVHEAIFKTEDVYSALQKKYQGDVVKKLQEVANLNVDRCAAEQQEYHLEVDKIQEQFHWKDLGRGGERFGYYPPTRVPAEIFDGIRQVMNEMIHSKLKYESTLRH</sequence>
<accession>A0A0L0UPL5</accession>
<evidence type="ECO:0000313" key="2">
    <source>
        <dbReference type="EMBL" id="KNE88881.1"/>
    </source>
</evidence>
<dbReference type="AlphaFoldDB" id="A0A0L0UPL5"/>
<evidence type="ECO:0000256" key="1">
    <source>
        <dbReference type="SAM" id="SignalP"/>
    </source>
</evidence>
<name>A0A0L0UPL5_9BASI</name>
<keyword evidence="1" id="KW-0732">Signal</keyword>
<feature type="chain" id="PRO_5005549170" evidence="1">
    <location>
        <begin position="19"/>
        <end position="156"/>
    </location>
</feature>
<feature type="signal peptide" evidence="1">
    <location>
        <begin position="1"/>
        <end position="18"/>
    </location>
</feature>